<name>A0A183IE46_9BILA</name>
<dbReference type="Proteomes" id="UP000270296">
    <property type="component" value="Unassembled WGS sequence"/>
</dbReference>
<sequence length="141" mass="15351">MASKLVVSRYPAALLCSQKYGSGAVIQSARLLSDVAAIEDVTCHHKQQQYLDAFKQQSAQVAHPGIQPNVSRELAQLLSNFAQGQQLDMLQHVEPQETATTQSSPQSVESLTVEFRGKQLPPAMKNGKTDTLVRSSPFSLS</sequence>
<feature type="region of interest" description="Disordered" evidence="1">
    <location>
        <begin position="115"/>
        <end position="141"/>
    </location>
</feature>
<feature type="compositionally biased region" description="Polar residues" evidence="1">
    <location>
        <begin position="132"/>
        <end position="141"/>
    </location>
</feature>
<dbReference type="AlphaFoldDB" id="A0A183IE46"/>
<organism evidence="4">
    <name type="scientific">Soboliphyme baturini</name>
    <dbReference type="NCBI Taxonomy" id="241478"/>
    <lineage>
        <taxon>Eukaryota</taxon>
        <taxon>Metazoa</taxon>
        <taxon>Ecdysozoa</taxon>
        <taxon>Nematoda</taxon>
        <taxon>Enoplea</taxon>
        <taxon>Dorylaimia</taxon>
        <taxon>Dioctophymatida</taxon>
        <taxon>Dioctophymatoidea</taxon>
        <taxon>Soboliphymatidae</taxon>
        <taxon>Soboliphyme</taxon>
    </lineage>
</organism>
<accession>A0A183IE46</accession>
<keyword evidence="3" id="KW-1185">Reference proteome</keyword>
<gene>
    <name evidence="2" type="ORF">SBAD_LOCUS1890</name>
</gene>
<evidence type="ECO:0000313" key="2">
    <source>
        <dbReference type="EMBL" id="VDO95805.1"/>
    </source>
</evidence>
<reference evidence="4" key="1">
    <citation type="submission" date="2016-06" db="UniProtKB">
        <authorList>
            <consortium name="WormBaseParasite"/>
        </authorList>
    </citation>
    <scope>IDENTIFICATION</scope>
</reference>
<protein>
    <submittedName>
        <fullName evidence="4">ATP synthase-coupling factor 6, mitochondrial</fullName>
    </submittedName>
</protein>
<evidence type="ECO:0000313" key="4">
    <source>
        <dbReference type="WBParaSite" id="SBAD_0000198001-mRNA-1"/>
    </source>
</evidence>
<reference evidence="2 3" key="2">
    <citation type="submission" date="2018-11" db="EMBL/GenBank/DDBJ databases">
        <authorList>
            <consortium name="Pathogen Informatics"/>
        </authorList>
    </citation>
    <scope>NUCLEOTIDE SEQUENCE [LARGE SCALE GENOMIC DNA]</scope>
</reference>
<evidence type="ECO:0000313" key="3">
    <source>
        <dbReference type="Proteomes" id="UP000270296"/>
    </source>
</evidence>
<dbReference type="WBParaSite" id="SBAD_0000198001-mRNA-1">
    <property type="protein sequence ID" value="SBAD_0000198001-mRNA-1"/>
    <property type="gene ID" value="SBAD_0000198001"/>
</dbReference>
<proteinExistence type="predicted"/>
<evidence type="ECO:0000256" key="1">
    <source>
        <dbReference type="SAM" id="MobiDB-lite"/>
    </source>
</evidence>
<dbReference type="EMBL" id="UZAM01006991">
    <property type="protein sequence ID" value="VDO95805.1"/>
    <property type="molecule type" value="Genomic_DNA"/>
</dbReference>